<feature type="chain" id="PRO_5016288351" description="Extracellular Endonuclease subunit A domain-containing protein" evidence="2">
    <location>
        <begin position="18"/>
        <end position="513"/>
    </location>
</feature>
<dbReference type="PANTHER" id="PTHR10151:SF65">
    <property type="entry name" value="ECTONUCLEOTIDE PYROPHOSPHATASE_PHOSPHODIESTERASE FAMILY MEMBER 7-LIKE PRECURSOR"/>
    <property type="match status" value="1"/>
</dbReference>
<dbReference type="Pfam" id="PF01663">
    <property type="entry name" value="Phosphodiest"/>
    <property type="match status" value="1"/>
</dbReference>
<dbReference type="SUPFAM" id="SSF53649">
    <property type="entry name" value="Alkaline phosphatase-like"/>
    <property type="match status" value="1"/>
</dbReference>
<evidence type="ECO:0000256" key="1">
    <source>
        <dbReference type="SAM" id="MobiDB-lite"/>
    </source>
</evidence>
<feature type="region of interest" description="Disordered" evidence="1">
    <location>
        <begin position="464"/>
        <end position="513"/>
    </location>
</feature>
<gene>
    <name evidence="3" type="ORF">CCH79_00019786</name>
</gene>
<dbReference type="STRING" id="33528.ENSGAFP00000011091"/>
<comment type="caution">
    <text evidence="3">The sequence shown here is derived from an EMBL/GenBank/DDBJ whole genome shotgun (WGS) entry which is preliminary data.</text>
</comment>
<dbReference type="PANTHER" id="PTHR10151">
    <property type="entry name" value="ECTONUCLEOTIDE PYROPHOSPHATASE/PHOSPHODIESTERASE"/>
    <property type="match status" value="1"/>
</dbReference>
<dbReference type="InterPro" id="IPR017850">
    <property type="entry name" value="Alkaline_phosphatase_core_sf"/>
</dbReference>
<dbReference type="EMBL" id="NHOQ01001934">
    <property type="protein sequence ID" value="PWA20715.1"/>
    <property type="molecule type" value="Genomic_DNA"/>
</dbReference>
<keyword evidence="2" id="KW-0732">Signal</keyword>
<evidence type="ECO:0000313" key="4">
    <source>
        <dbReference type="Proteomes" id="UP000250572"/>
    </source>
</evidence>
<keyword evidence="4" id="KW-1185">Reference proteome</keyword>
<evidence type="ECO:0000256" key="2">
    <source>
        <dbReference type="SAM" id="SignalP"/>
    </source>
</evidence>
<proteinExistence type="predicted"/>
<reference evidence="3 4" key="1">
    <citation type="journal article" date="2018" name="G3 (Bethesda)">
        <title>A High-Quality Reference Genome for the Invasive Mosquitofish Gambusia affinis Using a Chicago Library.</title>
        <authorList>
            <person name="Hoffberg S.L."/>
            <person name="Troendle N.J."/>
            <person name="Glenn T.C."/>
            <person name="Mahmud O."/>
            <person name="Louha S."/>
            <person name="Chalopin D."/>
            <person name="Bennetzen J.L."/>
            <person name="Mauricio R."/>
        </authorList>
    </citation>
    <scope>NUCLEOTIDE SEQUENCE [LARGE SCALE GENOMIC DNA]</scope>
    <source>
        <strain evidence="3">NE01/NJP1002.9</strain>
        <tissue evidence="3">Muscle</tissue>
    </source>
</reference>
<feature type="signal peptide" evidence="2">
    <location>
        <begin position="1"/>
        <end position="17"/>
    </location>
</feature>
<protein>
    <recommendedName>
        <fullName evidence="5">Extracellular Endonuclease subunit A domain-containing protein</fullName>
    </recommendedName>
</protein>
<feature type="compositionally biased region" description="Polar residues" evidence="1">
    <location>
        <begin position="470"/>
        <end position="485"/>
    </location>
</feature>
<dbReference type="AlphaFoldDB" id="A0A315VCQ4"/>
<sequence>MRLEIFLVLMAASGVGGKPLSSREEKKTKLLLVSFDGFRWDYDRDVDTPHLDRMAWDGVKAKYVTPPMMTMTSPSHFTTITGLQNHRAKCLISGRWIEDHEVVHNLMFNETTNLKTPFKETLKRSEWWDNGVLPLWITAQNQASEASRPAGAPNGLKTASFFFPGGAAAYRGQRVNRVRLAEPGHPYTNETEWRENIDTVLSWFSEEDFDLVTLYYGEPDFVGHNKGPDHPDRKTVIQQIDRTVGYLRDAISRHGLDDSLDVVITSDHGMTTVKKRPLVDEIVLNKYLNLLELASFEILDYGGFGIVTPRPGKEQEVYDALSNAPNLTVYKKQEIPESFHLGRSKRLPPIVVVADLGFNLNSRFIVYVNKGDHGFHNGEMDMKTIFRAVGPSFKQNFVSDPFDSIHVYPLLCRLLRIQPAPHNGSLGVTEVMLRAAGESAPAHQNHNQNQNHRRIPEVRSVCRSAADGPTGQSPLTGSEPGQSCSPAHPAAEPLKTSKRIRGSGTRTVRQDPA</sequence>
<name>A0A315VCQ4_GAMAF</name>
<accession>A0A315VCQ4</accession>
<dbReference type="Gene3D" id="3.30.1360.180">
    <property type="match status" value="1"/>
</dbReference>
<evidence type="ECO:0000313" key="3">
    <source>
        <dbReference type="EMBL" id="PWA20715.1"/>
    </source>
</evidence>
<evidence type="ECO:0008006" key="5">
    <source>
        <dbReference type="Google" id="ProtNLM"/>
    </source>
</evidence>
<dbReference type="CDD" id="cd16018">
    <property type="entry name" value="Enpp"/>
    <property type="match status" value="1"/>
</dbReference>
<dbReference type="Gene3D" id="3.40.720.10">
    <property type="entry name" value="Alkaline Phosphatase, subunit A"/>
    <property type="match status" value="1"/>
</dbReference>
<organism evidence="3 4">
    <name type="scientific">Gambusia affinis</name>
    <name type="common">Western mosquitofish</name>
    <name type="synonym">Heterandria affinis</name>
    <dbReference type="NCBI Taxonomy" id="33528"/>
    <lineage>
        <taxon>Eukaryota</taxon>
        <taxon>Metazoa</taxon>
        <taxon>Chordata</taxon>
        <taxon>Craniata</taxon>
        <taxon>Vertebrata</taxon>
        <taxon>Euteleostomi</taxon>
        <taxon>Actinopterygii</taxon>
        <taxon>Neopterygii</taxon>
        <taxon>Teleostei</taxon>
        <taxon>Neoteleostei</taxon>
        <taxon>Acanthomorphata</taxon>
        <taxon>Ovalentaria</taxon>
        <taxon>Atherinomorphae</taxon>
        <taxon>Cyprinodontiformes</taxon>
        <taxon>Poeciliidae</taxon>
        <taxon>Poeciliinae</taxon>
        <taxon>Gambusia</taxon>
    </lineage>
</organism>
<dbReference type="Proteomes" id="UP000250572">
    <property type="component" value="Unassembled WGS sequence"/>
</dbReference>
<dbReference type="InterPro" id="IPR002591">
    <property type="entry name" value="Phosphodiest/P_Trfase"/>
</dbReference>